<evidence type="ECO:0000256" key="3">
    <source>
        <dbReference type="ARBA" id="ARBA00022618"/>
    </source>
</evidence>
<dbReference type="InterPro" id="IPR024704">
    <property type="entry name" value="SMC"/>
</dbReference>
<keyword evidence="12" id="KW-1185">Reference proteome</keyword>
<reference evidence="11" key="2">
    <citation type="submission" date="2021-01" db="EMBL/GenBank/DDBJ databases">
        <authorList>
            <person name="Schikora-Tamarit M.A."/>
        </authorList>
    </citation>
    <scope>NUCLEOTIDE SEQUENCE</scope>
    <source>
        <strain evidence="11">CBS6341</strain>
    </source>
</reference>
<dbReference type="SUPFAM" id="SSF52540">
    <property type="entry name" value="P-loop containing nucleoside triphosphate hydrolases"/>
    <property type="match status" value="2"/>
</dbReference>
<evidence type="ECO:0000256" key="2">
    <source>
        <dbReference type="ARBA" id="ARBA00005917"/>
    </source>
</evidence>
<feature type="coiled-coil region" evidence="9">
    <location>
        <begin position="412"/>
        <end position="504"/>
    </location>
</feature>
<feature type="coiled-coil region" evidence="9">
    <location>
        <begin position="164"/>
        <end position="191"/>
    </location>
</feature>
<keyword evidence="7" id="KW-0131">Cell cycle</keyword>
<dbReference type="Gene3D" id="1.20.1060.20">
    <property type="match status" value="1"/>
</dbReference>
<dbReference type="Gene3D" id="3.40.50.300">
    <property type="entry name" value="P-loop containing nucleotide triphosphate hydrolases"/>
    <property type="match status" value="2"/>
</dbReference>
<dbReference type="SUPFAM" id="SSF75553">
    <property type="entry name" value="Smc hinge domain"/>
    <property type="match status" value="1"/>
</dbReference>
<dbReference type="PANTHER" id="PTHR43977">
    <property type="entry name" value="STRUCTURAL MAINTENANCE OF CHROMOSOMES PROTEIN 3"/>
    <property type="match status" value="1"/>
</dbReference>
<dbReference type="OrthoDB" id="431497at2759"/>
<dbReference type="CDD" id="cd03272">
    <property type="entry name" value="ABC_SMC3_euk"/>
    <property type="match status" value="1"/>
</dbReference>
<dbReference type="GO" id="GO:0005694">
    <property type="term" value="C:chromosome"/>
    <property type="evidence" value="ECO:0007669"/>
    <property type="project" value="InterPro"/>
</dbReference>
<dbReference type="AlphaFoldDB" id="A0A9P8TI42"/>
<dbReference type="Gene3D" id="3.30.70.1620">
    <property type="match status" value="1"/>
</dbReference>
<dbReference type="FunFam" id="3.40.50.300:FF:000424">
    <property type="entry name" value="Structural maintenance of chromosomes 3"/>
    <property type="match status" value="1"/>
</dbReference>
<dbReference type="InterPro" id="IPR036277">
    <property type="entry name" value="SMC_hinge_sf"/>
</dbReference>
<evidence type="ECO:0000313" key="11">
    <source>
        <dbReference type="EMBL" id="KAH3679475.1"/>
    </source>
</evidence>
<gene>
    <name evidence="11" type="ORF">WICMUC_000965</name>
</gene>
<dbReference type="GO" id="GO:0007059">
    <property type="term" value="P:chromosome segregation"/>
    <property type="evidence" value="ECO:0007669"/>
    <property type="project" value="UniProtKB-ARBA"/>
</dbReference>
<evidence type="ECO:0000256" key="7">
    <source>
        <dbReference type="ARBA" id="ARBA00023306"/>
    </source>
</evidence>
<feature type="domain" description="SMC hinge" evidence="10">
    <location>
        <begin position="523"/>
        <end position="635"/>
    </location>
</feature>
<organism evidence="11 12">
    <name type="scientific">Wickerhamomyces mucosus</name>
    <dbReference type="NCBI Taxonomy" id="1378264"/>
    <lineage>
        <taxon>Eukaryota</taxon>
        <taxon>Fungi</taxon>
        <taxon>Dikarya</taxon>
        <taxon>Ascomycota</taxon>
        <taxon>Saccharomycotina</taxon>
        <taxon>Saccharomycetes</taxon>
        <taxon>Phaffomycetales</taxon>
        <taxon>Wickerhamomycetaceae</taxon>
        <taxon>Wickerhamomyces</taxon>
    </lineage>
</organism>
<dbReference type="InterPro" id="IPR010935">
    <property type="entry name" value="SMC_hinge"/>
</dbReference>
<evidence type="ECO:0000259" key="10">
    <source>
        <dbReference type="SMART" id="SM00968"/>
    </source>
</evidence>
<dbReference type="Pfam" id="PF02463">
    <property type="entry name" value="SMC_N"/>
    <property type="match status" value="1"/>
</dbReference>
<keyword evidence="3" id="KW-0132">Cell division</keyword>
<dbReference type="EMBL" id="JAEUBF010000309">
    <property type="protein sequence ID" value="KAH3679475.1"/>
    <property type="molecule type" value="Genomic_DNA"/>
</dbReference>
<dbReference type="Proteomes" id="UP000769528">
    <property type="component" value="Unassembled WGS sequence"/>
</dbReference>
<dbReference type="GO" id="GO:0005524">
    <property type="term" value="F:ATP binding"/>
    <property type="evidence" value="ECO:0007669"/>
    <property type="project" value="InterPro"/>
</dbReference>
<keyword evidence="6 8" id="KW-0539">Nucleus</keyword>
<dbReference type="PIRSF" id="PIRSF005719">
    <property type="entry name" value="SMC"/>
    <property type="match status" value="1"/>
</dbReference>
<dbReference type="GO" id="GO:0051276">
    <property type="term" value="P:chromosome organization"/>
    <property type="evidence" value="ECO:0007669"/>
    <property type="project" value="InterPro"/>
</dbReference>
<evidence type="ECO:0000256" key="6">
    <source>
        <dbReference type="ARBA" id="ARBA00023242"/>
    </source>
</evidence>
<evidence type="ECO:0000256" key="8">
    <source>
        <dbReference type="PIRNR" id="PIRNR005719"/>
    </source>
</evidence>
<sequence length="1206" mass="138322">MHIKRIVIQGFKTYKNTTIIDDISPGHNVVVGRNGSGKSNFFAAIRFVLSDQYTRMSKEERQGLIHDGSGTILSAYVEIVFDNTDGRFAISKDEVIIRRTIGLKKDDYSLDHKSSTRTDIMQLLENAGFSKSNPYYIVPQGRINSLTNAKDFERLNLLKEVAGAKVFENKLKESEKEMQKTKSQRDKIDEMLKFIHERLADLDSEKDELKNFQELEKDKKIYEFILYDRELNECTTAIEEIDGDYQDAVGNSHQFIQELEKRENSISELNASIENIKHQIKILGIDEAEKTSLLQEIQRQIYEKSADLNEIKEHFDENKKSLSRNQKQLESIEIKLKNSEKDLEIRRPKIESLKLEERALESEISVLRTKQNILYSKQGRYSKFSSKEQRDNWITEQIEETQTYQANSSLAVSTLQDEISSQQNDLKQILEQVDDVQDSINGPTAQAEIQDLETKISDLRRKYAAENDERKYLWREETRSKAILDSLDEEVRQAERQVKQTMDRQQSSGLDSVKRITERLGLDGVYGPLGELISVNQKYRAAVEVVAGNSLFHVVVDSDQTASIIMDELVREKSGRVTFIPLNRINPKDVSYPSSSDCVPLIKKIGFDPEIQNAVKQVFGKTIVCVNLERGYELSREFKLNAITLDGDKADKKGVLTGGYQDFRKSRLESMKYKQDKNKEVFSQEKKLLEVKSSIAKKDQEILVINNEISKLSTEFETLLASKKPLKSKLSSILNDKFRIQDNIKLKEEKIVKIKETLTTLETKLEELNREKSSDFIEGLSNDEKNDLNGLIEQTSRLESKLNGISDLLISEESELGGIEIELNEVLRPRLQEILKNKSSTQLNEDLTIQELVEEIENLQEKYQSIDVSLAQLRSDYDTKKKELKKLQDSLDKADDQQRRLIKTLENYQRTSEKNLSRRSLLSKSRDDIQRKIRELGALPEQAFDNDFENKSSDQLLKKLNKVTKSLEKFSHVNRKALEQYLNFTKQRDGLVERRKELDNSEESIDELISVLISRKEDAIQNTFSQVSKAFSEVFEKLVPKGIGKLVMQTRSAESQIARDALDEDLDEDEQEALDGEETDNYTGISIQVSFNSKNDEQQKIEQLSGGQKSLCAIALILAIQKSDPAPFYLFDEIDANLDAQYRTAVANLIHELSSDAQFICTTFRPEMLQVANKFFGVMFNNKISTVSEIVKSDALGFVEGQQQRS</sequence>
<evidence type="ECO:0000256" key="4">
    <source>
        <dbReference type="ARBA" id="ARBA00022776"/>
    </source>
</evidence>
<dbReference type="GO" id="GO:0016887">
    <property type="term" value="F:ATP hydrolysis activity"/>
    <property type="evidence" value="ECO:0007669"/>
    <property type="project" value="InterPro"/>
</dbReference>
<evidence type="ECO:0000256" key="9">
    <source>
        <dbReference type="SAM" id="Coils"/>
    </source>
</evidence>
<evidence type="ECO:0000256" key="5">
    <source>
        <dbReference type="ARBA" id="ARBA00023054"/>
    </source>
</evidence>
<feature type="coiled-coil region" evidence="9">
    <location>
        <begin position="259"/>
        <end position="370"/>
    </location>
</feature>
<dbReference type="InterPro" id="IPR027417">
    <property type="entry name" value="P-loop_NTPase"/>
</dbReference>
<comment type="caution">
    <text evidence="11">The sequence shown here is derived from an EMBL/GenBank/DDBJ whole genome shotgun (WGS) entry which is preliminary data.</text>
</comment>
<dbReference type="GO" id="GO:0005634">
    <property type="term" value="C:nucleus"/>
    <property type="evidence" value="ECO:0007669"/>
    <property type="project" value="UniProtKB-SubCell"/>
</dbReference>
<reference evidence="11" key="1">
    <citation type="journal article" date="2021" name="Open Biol.">
        <title>Shared evolutionary footprints suggest mitochondrial oxidative damage underlies multiple complex I losses in fungi.</title>
        <authorList>
            <person name="Schikora-Tamarit M.A."/>
            <person name="Marcet-Houben M."/>
            <person name="Nosek J."/>
            <person name="Gabaldon T."/>
        </authorList>
    </citation>
    <scope>NUCLEOTIDE SEQUENCE</scope>
    <source>
        <strain evidence="11">CBS6341</strain>
    </source>
</reference>
<protein>
    <recommendedName>
        <fullName evidence="8">Structural maintenance of chromosomes protein</fullName>
    </recommendedName>
</protein>
<comment type="similarity">
    <text evidence="2">Belongs to the SMC family. SMC3 subfamily.</text>
</comment>
<feature type="coiled-coil region" evidence="9">
    <location>
        <begin position="842"/>
        <end position="911"/>
    </location>
</feature>
<proteinExistence type="inferred from homology"/>
<dbReference type="GO" id="GO:0051301">
    <property type="term" value="P:cell division"/>
    <property type="evidence" value="ECO:0007669"/>
    <property type="project" value="UniProtKB-KW"/>
</dbReference>
<dbReference type="Pfam" id="PF06470">
    <property type="entry name" value="SMC_hinge"/>
    <property type="match status" value="1"/>
</dbReference>
<evidence type="ECO:0000313" key="12">
    <source>
        <dbReference type="Proteomes" id="UP000769528"/>
    </source>
</evidence>
<evidence type="ECO:0000256" key="1">
    <source>
        <dbReference type="ARBA" id="ARBA00004123"/>
    </source>
</evidence>
<feature type="coiled-coil region" evidence="9">
    <location>
        <begin position="744"/>
        <end position="771"/>
    </location>
</feature>
<dbReference type="FunFam" id="3.40.50.300:FF:000370">
    <property type="entry name" value="Structural maintenance of chromosomes 3"/>
    <property type="match status" value="1"/>
</dbReference>
<dbReference type="InterPro" id="IPR041741">
    <property type="entry name" value="SMC3_ABC_euk"/>
</dbReference>
<dbReference type="SMART" id="SM00968">
    <property type="entry name" value="SMC_hinge"/>
    <property type="match status" value="1"/>
</dbReference>
<dbReference type="InterPro" id="IPR003395">
    <property type="entry name" value="RecF/RecN/SMC_N"/>
</dbReference>
<keyword evidence="4" id="KW-0498">Mitosis</keyword>
<accession>A0A9P8TI42</accession>
<name>A0A9P8TI42_9ASCO</name>
<keyword evidence="5 9" id="KW-0175">Coiled coil</keyword>
<comment type="subcellular location">
    <subcellularLocation>
        <location evidence="1 8">Nucleus</location>
    </subcellularLocation>
</comment>